<evidence type="ECO:0000313" key="7">
    <source>
        <dbReference type="EMBL" id="SFV76747.1"/>
    </source>
</evidence>
<dbReference type="InterPro" id="IPR011006">
    <property type="entry name" value="CheY-like_superfamily"/>
</dbReference>
<evidence type="ECO:0000259" key="6">
    <source>
        <dbReference type="PROSITE" id="PS50110"/>
    </source>
</evidence>
<dbReference type="GO" id="GO:0006355">
    <property type="term" value="P:regulation of DNA-templated transcription"/>
    <property type="evidence" value="ECO:0007669"/>
    <property type="project" value="InterPro"/>
</dbReference>
<proteinExistence type="predicted"/>
<keyword evidence="4" id="KW-0804">Transcription</keyword>
<keyword evidence="1" id="KW-0597">Phosphoprotein</keyword>
<dbReference type="GO" id="GO:0000160">
    <property type="term" value="P:phosphorelay signal transduction system"/>
    <property type="evidence" value="ECO:0007669"/>
    <property type="project" value="InterPro"/>
</dbReference>
<dbReference type="PRINTS" id="PR00038">
    <property type="entry name" value="HTHLUXR"/>
</dbReference>
<dbReference type="Pfam" id="PF00072">
    <property type="entry name" value="Response_reg"/>
    <property type="match status" value="1"/>
</dbReference>
<dbReference type="SMART" id="SM00448">
    <property type="entry name" value="REC"/>
    <property type="match status" value="1"/>
</dbReference>
<feature type="domain" description="Response regulatory" evidence="6">
    <location>
        <begin position="7"/>
        <end position="121"/>
    </location>
</feature>
<dbReference type="InterPro" id="IPR000792">
    <property type="entry name" value="Tscrpt_reg_LuxR_C"/>
</dbReference>
<accession>A0A1W1D8I5</accession>
<dbReference type="InterPro" id="IPR016032">
    <property type="entry name" value="Sig_transdc_resp-reg_C-effctor"/>
</dbReference>
<evidence type="ECO:0000256" key="1">
    <source>
        <dbReference type="ARBA" id="ARBA00022553"/>
    </source>
</evidence>
<gene>
    <name evidence="7" type="ORF">MNB_SUP05-4-406</name>
</gene>
<feature type="domain" description="HTH luxR-type" evidence="5">
    <location>
        <begin position="130"/>
        <end position="195"/>
    </location>
</feature>
<dbReference type="InterPro" id="IPR001789">
    <property type="entry name" value="Sig_transdc_resp-reg_receiver"/>
</dbReference>
<name>A0A1W1D8I5_9ZZZZ</name>
<dbReference type="Gene3D" id="1.10.10.10">
    <property type="entry name" value="Winged helix-like DNA-binding domain superfamily/Winged helix DNA-binding domain"/>
    <property type="match status" value="1"/>
</dbReference>
<dbReference type="SMART" id="SM00421">
    <property type="entry name" value="HTH_LUXR"/>
    <property type="match status" value="1"/>
</dbReference>
<evidence type="ECO:0000256" key="2">
    <source>
        <dbReference type="ARBA" id="ARBA00023015"/>
    </source>
</evidence>
<dbReference type="SUPFAM" id="SSF46894">
    <property type="entry name" value="C-terminal effector domain of the bipartite response regulators"/>
    <property type="match status" value="1"/>
</dbReference>
<dbReference type="FunFam" id="3.40.50.2300:FF:000018">
    <property type="entry name" value="DNA-binding transcriptional regulator NtrC"/>
    <property type="match status" value="1"/>
</dbReference>
<keyword evidence="3" id="KW-0238">DNA-binding</keyword>
<evidence type="ECO:0000259" key="5">
    <source>
        <dbReference type="PROSITE" id="PS50043"/>
    </source>
</evidence>
<dbReference type="PROSITE" id="PS50043">
    <property type="entry name" value="HTH_LUXR_2"/>
    <property type="match status" value="1"/>
</dbReference>
<dbReference type="PROSITE" id="PS50110">
    <property type="entry name" value="RESPONSE_REGULATORY"/>
    <property type="match status" value="1"/>
</dbReference>
<dbReference type="PANTHER" id="PTHR44688:SF16">
    <property type="entry name" value="DNA-BINDING TRANSCRIPTIONAL ACTIVATOR DEVR_DOSR"/>
    <property type="match status" value="1"/>
</dbReference>
<protein>
    <submittedName>
        <fullName evidence="7">C4-dicarboxylate transport transcriptional regulatory protein DctD</fullName>
    </submittedName>
</protein>
<dbReference type="AlphaFoldDB" id="A0A1W1D8I5"/>
<reference evidence="7" key="1">
    <citation type="submission" date="2016-10" db="EMBL/GenBank/DDBJ databases">
        <authorList>
            <person name="de Groot N.N."/>
        </authorList>
    </citation>
    <scope>NUCLEOTIDE SEQUENCE</scope>
</reference>
<evidence type="ECO:0000256" key="3">
    <source>
        <dbReference type="ARBA" id="ARBA00023125"/>
    </source>
</evidence>
<keyword evidence="2" id="KW-0805">Transcription regulation</keyword>
<dbReference type="GO" id="GO:0003677">
    <property type="term" value="F:DNA binding"/>
    <property type="evidence" value="ECO:0007669"/>
    <property type="project" value="UniProtKB-KW"/>
</dbReference>
<dbReference type="Pfam" id="PF00196">
    <property type="entry name" value="GerE"/>
    <property type="match status" value="1"/>
</dbReference>
<dbReference type="SUPFAM" id="SSF52172">
    <property type="entry name" value="CheY-like"/>
    <property type="match status" value="1"/>
</dbReference>
<dbReference type="Gene3D" id="3.40.50.2300">
    <property type="match status" value="1"/>
</dbReference>
<organism evidence="7">
    <name type="scientific">hydrothermal vent metagenome</name>
    <dbReference type="NCBI Taxonomy" id="652676"/>
    <lineage>
        <taxon>unclassified sequences</taxon>
        <taxon>metagenomes</taxon>
        <taxon>ecological metagenomes</taxon>
    </lineage>
</organism>
<dbReference type="CDD" id="cd06170">
    <property type="entry name" value="LuxR_C_like"/>
    <property type="match status" value="1"/>
</dbReference>
<sequence length="198" mass="22506">MNKKSLHVYIVDDEQKVRDSLSKFFSLHGFKVNTYADAASYLNELDQDETGCLISDIDMEDMNGLQLQEYLNEINSIRPTIFITGHANVDIAVKAMKLGAVDFIEKPFDPDELVIKVTAAIERFSEKMSILNCYNLLTQKEIEVFDHVVRGDKNRSIAEKLFISIPTVEAHRSKVMKKMRAKSLPELVKMSVLLIHGV</sequence>
<evidence type="ECO:0000256" key="4">
    <source>
        <dbReference type="ARBA" id="ARBA00023163"/>
    </source>
</evidence>
<dbReference type="PANTHER" id="PTHR44688">
    <property type="entry name" value="DNA-BINDING TRANSCRIPTIONAL ACTIVATOR DEVR_DOSR"/>
    <property type="match status" value="1"/>
</dbReference>
<dbReference type="EMBL" id="FPHR01000006">
    <property type="protein sequence ID" value="SFV76747.1"/>
    <property type="molecule type" value="Genomic_DNA"/>
</dbReference>
<dbReference type="InterPro" id="IPR036388">
    <property type="entry name" value="WH-like_DNA-bd_sf"/>
</dbReference>